<dbReference type="GO" id="GO:0015074">
    <property type="term" value="P:DNA integration"/>
    <property type="evidence" value="ECO:0007669"/>
    <property type="project" value="InterPro"/>
</dbReference>
<keyword evidence="1" id="KW-0175">Coiled coil</keyword>
<dbReference type="InterPro" id="IPR001584">
    <property type="entry name" value="Integrase_cat-core"/>
</dbReference>
<dbReference type="SUPFAM" id="SSF53098">
    <property type="entry name" value="Ribonuclease H-like"/>
    <property type="match status" value="1"/>
</dbReference>
<feature type="domain" description="Integrase catalytic" evidence="2">
    <location>
        <begin position="268"/>
        <end position="517"/>
    </location>
</feature>
<keyword evidence="4" id="KW-1185">Reference proteome</keyword>
<dbReference type="InterPro" id="IPR036397">
    <property type="entry name" value="RNaseH_sf"/>
</dbReference>
<name>A0A7Y6A5K4_9CELL</name>
<accession>A0A7Y6A5K4</accession>
<dbReference type="GO" id="GO:0003676">
    <property type="term" value="F:nucleic acid binding"/>
    <property type="evidence" value="ECO:0007669"/>
    <property type="project" value="InterPro"/>
</dbReference>
<evidence type="ECO:0000313" key="3">
    <source>
        <dbReference type="EMBL" id="NUU19052.1"/>
    </source>
</evidence>
<dbReference type="EMBL" id="JABMCI010000070">
    <property type="protein sequence ID" value="NUU19052.1"/>
    <property type="molecule type" value="Genomic_DNA"/>
</dbReference>
<evidence type="ECO:0000256" key="1">
    <source>
        <dbReference type="SAM" id="Coils"/>
    </source>
</evidence>
<protein>
    <submittedName>
        <fullName evidence="3">DDE-type integrase/transposase/recombinase</fullName>
    </submittedName>
</protein>
<dbReference type="Gene3D" id="3.30.420.10">
    <property type="entry name" value="Ribonuclease H-like superfamily/Ribonuclease H"/>
    <property type="match status" value="1"/>
</dbReference>
<dbReference type="Pfam" id="PF09299">
    <property type="entry name" value="Mu-transpos_C"/>
    <property type="match status" value="1"/>
</dbReference>
<dbReference type="InterPro" id="IPR012337">
    <property type="entry name" value="RNaseH-like_sf"/>
</dbReference>
<sequence>MVDRVVLEIGRTVLVDDGPAVVTSLHVAGVTVRVLDGSSRVVEWPDLDQLREPNRADAGAVIRRLQPLWSCMSEAGKETTLDRLEVVLEIVTGFRRGHAELADGGEPREPFGPAWGVSLTTRCTRMAALLTDELQNDRGHRRRLDAGSSRRTSVSASTVYNWVVRWRQDGLVGLVDARQLRGRVPFDVVLSTEFRSAAALVVGQLDGSTSTVNIDELMRRIRVRMLAVGLDEPVPQRASLQYLSQLMRERGHTTRSQRTRSLRGTTGYSHVPVVRIGEVVAIDATRADVLVYDERSGKPISVEILTAIDVASRVVLALRVVARSADSVDASLLMYDVMRPMSQLVEGTTYRDWRWAGIPEGIAPPFTPAVWNSLEDATLQGEHPIPGLTPDAIRSDHGSIFVSAAFEDVLRKFQIDLLLSRGKRPTDNAHVERWHETLQRAVQQLPGYKGRNPSQRGSATGRIDAGAIEPLVTATELQRHLRAFVALDYHRTWHQGLVYPGVELERLTPLSLFDALHAVTGRIHVPQDPDLLYEFLPVRWGTVGGSGVEFHNLTYDAPVLDGFRAVRSGEFRRQDSAVPFFYDPHDVSRIWFRDPATGTVVEVPWRGAHLLSAPMTDATRDRAIGRIRAQRGAGMLKRGAATELIARELGALSTNAGLKEWRAQLAAAQLRVEQSRRDHDEAQAAIAEAASLDNPAPGTSDFVALPEDSAGLSVYRDDEWPDLREL</sequence>
<evidence type="ECO:0000259" key="2">
    <source>
        <dbReference type="PROSITE" id="PS50994"/>
    </source>
</evidence>
<dbReference type="AlphaFoldDB" id="A0A7Y6A5K4"/>
<proteinExistence type="predicted"/>
<evidence type="ECO:0000313" key="4">
    <source>
        <dbReference type="Proteomes" id="UP000565724"/>
    </source>
</evidence>
<comment type="caution">
    <text evidence="3">The sequence shown here is derived from an EMBL/GenBank/DDBJ whole genome shotgun (WGS) entry which is preliminary data.</text>
</comment>
<feature type="coiled-coil region" evidence="1">
    <location>
        <begin position="658"/>
        <end position="692"/>
    </location>
</feature>
<dbReference type="InterPro" id="IPR015378">
    <property type="entry name" value="Transposase-like_Mu_C"/>
</dbReference>
<reference evidence="3 4" key="1">
    <citation type="submission" date="2020-05" db="EMBL/GenBank/DDBJ databases">
        <title>Genome Sequencing of Type Strains.</title>
        <authorList>
            <person name="Lemaire J.F."/>
            <person name="Inderbitzin P."/>
            <person name="Gregorio O.A."/>
            <person name="Collins S.B."/>
            <person name="Wespe N."/>
            <person name="Knight-Connoni V."/>
        </authorList>
    </citation>
    <scope>NUCLEOTIDE SEQUENCE [LARGE SCALE GENOMIC DNA]</scope>
    <source>
        <strain evidence="3 4">ATCC 25174</strain>
    </source>
</reference>
<dbReference type="PROSITE" id="PS50994">
    <property type="entry name" value="INTEGRASE"/>
    <property type="match status" value="1"/>
</dbReference>
<dbReference type="Proteomes" id="UP000565724">
    <property type="component" value="Unassembled WGS sequence"/>
</dbReference>
<organism evidence="3 4">
    <name type="scientific">Cellulomonas humilata</name>
    <dbReference type="NCBI Taxonomy" id="144055"/>
    <lineage>
        <taxon>Bacteria</taxon>
        <taxon>Bacillati</taxon>
        <taxon>Actinomycetota</taxon>
        <taxon>Actinomycetes</taxon>
        <taxon>Micrococcales</taxon>
        <taxon>Cellulomonadaceae</taxon>
        <taxon>Cellulomonas</taxon>
    </lineage>
</organism>
<gene>
    <name evidence="3" type="ORF">HP550_17525</name>
</gene>